<proteinExistence type="predicted"/>
<gene>
    <name evidence="1" type="ORF">A8F95_08680</name>
</gene>
<reference evidence="2" key="1">
    <citation type="submission" date="2016-05" db="EMBL/GenBank/DDBJ databases">
        <authorList>
            <person name="Liu B."/>
            <person name="Wang J."/>
            <person name="Zhu Y."/>
            <person name="Liu G."/>
            <person name="Chen Q."/>
            <person name="Chen Z."/>
            <person name="Lan J."/>
            <person name="Che J."/>
            <person name="Ge C."/>
            <person name="Shi H."/>
            <person name="Pan Z."/>
            <person name="Liu X."/>
        </authorList>
    </citation>
    <scope>NUCLEOTIDE SEQUENCE [LARGE SCALE GENOMIC DNA]</scope>
    <source>
        <strain evidence="2">FJAT-27215</strain>
    </source>
</reference>
<organism evidence="1 2">
    <name type="scientific">Pseudobacillus wudalianchiensis</name>
    <dbReference type="NCBI Taxonomy" id="1743143"/>
    <lineage>
        <taxon>Bacteria</taxon>
        <taxon>Bacillati</taxon>
        <taxon>Bacillota</taxon>
        <taxon>Bacilli</taxon>
        <taxon>Bacillales</taxon>
        <taxon>Bacillaceae</taxon>
        <taxon>Pseudobacillus</taxon>
    </lineage>
</organism>
<name>A0A1B9AUA4_9BACI</name>
<protein>
    <submittedName>
        <fullName evidence="1">Uncharacterized protein</fullName>
    </submittedName>
</protein>
<sequence length="100" mass="11741">MWFGNKSNREVKVPESAFKGAVLEGRERRYTVINERDVTKYVPEGAREDFNASFNNICDWIEEGRIEDGKKPFNSYIVINTDEPYIGEIIEVMKRHGHFR</sequence>
<dbReference type="AlphaFoldDB" id="A0A1B9AUA4"/>
<accession>A0A1B9AUA4</accession>
<dbReference type="Proteomes" id="UP000092578">
    <property type="component" value="Unassembled WGS sequence"/>
</dbReference>
<evidence type="ECO:0000313" key="2">
    <source>
        <dbReference type="Proteomes" id="UP000092578"/>
    </source>
</evidence>
<evidence type="ECO:0000313" key="1">
    <source>
        <dbReference type="EMBL" id="OCA87487.1"/>
    </source>
</evidence>
<comment type="caution">
    <text evidence="1">The sequence shown here is derived from an EMBL/GenBank/DDBJ whole genome shotgun (WGS) entry which is preliminary data.</text>
</comment>
<keyword evidence="2" id="KW-1185">Reference proteome</keyword>
<dbReference type="EMBL" id="MAYT01000023">
    <property type="protein sequence ID" value="OCA87487.1"/>
    <property type="molecule type" value="Genomic_DNA"/>
</dbReference>